<organism evidence="4">
    <name type="scientific">Hemiselmis tepida</name>
    <dbReference type="NCBI Taxonomy" id="464990"/>
    <lineage>
        <taxon>Eukaryota</taxon>
        <taxon>Cryptophyceae</taxon>
        <taxon>Cryptomonadales</taxon>
        <taxon>Hemiselmidaceae</taxon>
        <taxon>Hemiselmis</taxon>
    </lineage>
</organism>
<dbReference type="GO" id="GO:0019216">
    <property type="term" value="P:regulation of lipid metabolic process"/>
    <property type="evidence" value="ECO:0007669"/>
    <property type="project" value="TreeGrafter"/>
</dbReference>
<dbReference type="AlphaFoldDB" id="A0A7S0VKV8"/>
<evidence type="ECO:0000313" key="4">
    <source>
        <dbReference type="EMBL" id="CAD8789876.1"/>
    </source>
</evidence>
<dbReference type="EMBL" id="HBFN01010163">
    <property type="protein sequence ID" value="CAD8789876.1"/>
    <property type="molecule type" value="Transcribed_RNA"/>
</dbReference>
<dbReference type="Pfam" id="PF07047">
    <property type="entry name" value="OPA3"/>
    <property type="match status" value="1"/>
</dbReference>
<dbReference type="PANTHER" id="PTHR12499">
    <property type="entry name" value="OPTIC ATROPHY 3 PROTEIN OPA3"/>
    <property type="match status" value="1"/>
</dbReference>
<evidence type="ECO:0000256" key="1">
    <source>
        <dbReference type="ARBA" id="ARBA00007584"/>
    </source>
</evidence>
<comment type="similarity">
    <text evidence="1">Belongs to the OPA3 family.</text>
</comment>
<keyword evidence="2 3" id="KW-0175">Coiled coil</keyword>
<evidence type="ECO:0000256" key="3">
    <source>
        <dbReference type="SAM" id="Coils"/>
    </source>
</evidence>
<name>A0A7S0VKV8_9CRYP</name>
<sequence length="239" mass="26310">MMPLFKFGTLFIRTLSKPVANAIKKRAVGHPSFRDRCASFAQWWHRMEVSLQVQLMGHTARTIKPLGEAEAVAQGADILGEGVIFSIAALLLAIENRRAAASDARKKAQIQEEFSRQNARLEELEEAVASLRKDVIQNMILTGKYSKEQILKRVKGEEERVKELEELTAVRKDDTWSEALTRWVGLGARAAKGDKEALDEASKAAVAAVAPSVVAKYMGLSEEGALLQGKHASYKPPDA</sequence>
<accession>A0A7S0VKV8</accession>
<dbReference type="InterPro" id="IPR010754">
    <property type="entry name" value="OPA3-like"/>
</dbReference>
<dbReference type="PANTHER" id="PTHR12499:SF0">
    <property type="entry name" value="OPTIC ATROPHY 3 PROTEIN"/>
    <property type="match status" value="1"/>
</dbReference>
<feature type="coiled-coil region" evidence="3">
    <location>
        <begin position="107"/>
        <end position="167"/>
    </location>
</feature>
<gene>
    <name evidence="4" type="ORF">HTEP1355_LOCUS5907</name>
</gene>
<proteinExistence type="inferred from homology"/>
<dbReference type="GO" id="GO:0005739">
    <property type="term" value="C:mitochondrion"/>
    <property type="evidence" value="ECO:0007669"/>
    <property type="project" value="TreeGrafter"/>
</dbReference>
<protein>
    <recommendedName>
        <fullName evidence="5">OPA3-like protein</fullName>
    </recommendedName>
</protein>
<evidence type="ECO:0000256" key="2">
    <source>
        <dbReference type="ARBA" id="ARBA00023054"/>
    </source>
</evidence>
<reference evidence="4" key="1">
    <citation type="submission" date="2021-01" db="EMBL/GenBank/DDBJ databases">
        <authorList>
            <person name="Corre E."/>
            <person name="Pelletier E."/>
            <person name="Niang G."/>
            <person name="Scheremetjew M."/>
            <person name="Finn R."/>
            <person name="Kale V."/>
            <person name="Holt S."/>
            <person name="Cochrane G."/>
            <person name="Meng A."/>
            <person name="Brown T."/>
            <person name="Cohen L."/>
        </authorList>
    </citation>
    <scope>NUCLEOTIDE SEQUENCE</scope>
    <source>
        <strain evidence="4">CCMP443</strain>
    </source>
</reference>
<evidence type="ECO:0008006" key="5">
    <source>
        <dbReference type="Google" id="ProtNLM"/>
    </source>
</evidence>